<keyword evidence="2" id="KW-0808">Transferase</keyword>
<protein>
    <recommendedName>
        <fullName evidence="4">Glycosyltransferase 61 catalytic domain-containing protein</fullName>
    </recommendedName>
</protein>
<feature type="domain" description="Glycosyltransferase 61 catalytic" evidence="4">
    <location>
        <begin position="343"/>
        <end position="530"/>
    </location>
</feature>
<proteinExistence type="predicted"/>
<evidence type="ECO:0000256" key="3">
    <source>
        <dbReference type="ARBA" id="ARBA00023180"/>
    </source>
</evidence>
<evidence type="ECO:0000259" key="4">
    <source>
        <dbReference type="Pfam" id="PF04577"/>
    </source>
</evidence>
<dbReference type="Proteomes" id="UP001355206">
    <property type="component" value="Unassembled WGS sequence"/>
</dbReference>
<gene>
    <name evidence="5" type="ORF">MOTC310_22395</name>
</gene>
<keyword evidence="3" id="KW-0325">Glycoprotein</keyword>
<reference evidence="5 6" key="1">
    <citation type="journal article" date="2012" name="Genet. Mol. Biol.">
        <title>Analysis of 16S rRNA and mxaF genes revealing insights into Methylobacterium niche-specific plant association.</title>
        <authorList>
            <person name="Dourado M.N."/>
            <person name="Andreote F.D."/>
            <person name="Dini-Andreote F."/>
            <person name="Conti R."/>
            <person name="Araujo J.M."/>
            <person name="Araujo W.L."/>
        </authorList>
    </citation>
    <scope>NUCLEOTIDE SEQUENCE [LARGE SCALE GENOMIC DNA]</scope>
    <source>
        <strain evidence="5 6">TC3-10</strain>
    </source>
</reference>
<keyword evidence="1" id="KW-0328">Glycosyltransferase</keyword>
<dbReference type="PANTHER" id="PTHR20961">
    <property type="entry name" value="GLYCOSYLTRANSFERASE"/>
    <property type="match status" value="1"/>
</dbReference>
<dbReference type="Gene3D" id="1.25.40.10">
    <property type="entry name" value="Tetratricopeptide repeat domain"/>
    <property type="match status" value="1"/>
</dbReference>
<dbReference type="Pfam" id="PF04577">
    <property type="entry name" value="Glyco_transf_61"/>
    <property type="match status" value="1"/>
</dbReference>
<evidence type="ECO:0000256" key="2">
    <source>
        <dbReference type="ARBA" id="ARBA00022679"/>
    </source>
</evidence>
<keyword evidence="6" id="KW-1185">Reference proteome</keyword>
<dbReference type="EMBL" id="MLCA01000010">
    <property type="protein sequence ID" value="MEE7493063.1"/>
    <property type="molecule type" value="Genomic_DNA"/>
</dbReference>
<evidence type="ECO:0000313" key="5">
    <source>
        <dbReference type="EMBL" id="MEE7493063.1"/>
    </source>
</evidence>
<dbReference type="InterPro" id="IPR049625">
    <property type="entry name" value="Glyco_transf_61_cat"/>
</dbReference>
<dbReference type="RefSeq" id="WP_331303351.1">
    <property type="nucleotide sequence ID" value="NZ_MLCA01000010.1"/>
</dbReference>
<organism evidence="5 6">
    <name type="scientific">Methylobacterium oryzae</name>
    <dbReference type="NCBI Taxonomy" id="334852"/>
    <lineage>
        <taxon>Bacteria</taxon>
        <taxon>Pseudomonadati</taxon>
        <taxon>Pseudomonadota</taxon>
        <taxon>Alphaproteobacteria</taxon>
        <taxon>Hyphomicrobiales</taxon>
        <taxon>Methylobacteriaceae</taxon>
        <taxon>Methylobacterium</taxon>
    </lineage>
</organism>
<dbReference type="InterPro" id="IPR007657">
    <property type="entry name" value="Glycosyltransferase_61"/>
</dbReference>
<evidence type="ECO:0000313" key="6">
    <source>
        <dbReference type="Proteomes" id="UP001355206"/>
    </source>
</evidence>
<name>A0ABU7TTY8_9HYPH</name>
<dbReference type="SUPFAM" id="SSF48452">
    <property type="entry name" value="TPR-like"/>
    <property type="match status" value="1"/>
</dbReference>
<comment type="caution">
    <text evidence="5">The sequence shown here is derived from an EMBL/GenBank/DDBJ whole genome shotgun (WGS) entry which is preliminary data.</text>
</comment>
<sequence length="593" mass="64677">MRPTATFLNLVRSIDSGNASTRLETLASLLTAEPPSGPRAAATLRHLEALGFRLEGGAQFGDAARAYALAAAIDPHDTQRWHQNAAVARLRGFIEQELWPDAAAYIAELRSRDGAGAIPHETARTLLQLGWTHECRGRAEPAVQCYRLAYDLNGGDTGLATVDGDSLSRKIRNLRLLQMNALAEAGRHEEAVVLHESTRSIVGLGPVGIYGIVSAGQEAGEGHGRYHEMRPGRRIADPAVTFLGGPIPLTSQPGTLDAPPQYVALFKDCLTFPRSNVVLRGERLIYDLAAHPLSGVADIKDGVNPGQIMTAVWGPGRALVEAPAAINDIDAGLMLFGLQSRQYGHWLLEFVPRMLCFNDPACPSGLPLCVDDGMPESHHQIIALMDTRNRPIVTLPPVATRFRELGLAPVPAFFPFDTRPGLPIYDAIWPQDILAAVRDRILQRLAADGVDLRRTGRRIILSRRGFTQRQLVNEAEIIETLQPHGFEIVQPEHLTFAEQVQMYHGADIIVGSASSALINCIFCRPGTRVVALAHESPEFYFRGFTSFVESSGARLLFVRGTTLQAEGVHPMHASYRVTPATMRRALEAVMAGR</sequence>
<evidence type="ECO:0000256" key="1">
    <source>
        <dbReference type="ARBA" id="ARBA00022676"/>
    </source>
</evidence>
<dbReference type="InterPro" id="IPR011990">
    <property type="entry name" value="TPR-like_helical_dom_sf"/>
</dbReference>
<accession>A0ABU7TTY8</accession>